<accession>A0A1H0SRF9</accession>
<keyword evidence="3" id="KW-1185">Reference proteome</keyword>
<dbReference type="OrthoDB" id="9850362at2"/>
<feature type="transmembrane region" description="Helical" evidence="1">
    <location>
        <begin position="20"/>
        <end position="43"/>
    </location>
</feature>
<evidence type="ECO:0000313" key="2">
    <source>
        <dbReference type="EMBL" id="SDP44225.1"/>
    </source>
</evidence>
<reference evidence="2 3" key="1">
    <citation type="submission" date="2016-10" db="EMBL/GenBank/DDBJ databases">
        <authorList>
            <person name="de Groot N.N."/>
        </authorList>
    </citation>
    <scope>NUCLEOTIDE SEQUENCE [LARGE SCALE GENOMIC DNA]</scope>
    <source>
        <strain evidence="2 3">DSM 12130</strain>
    </source>
</reference>
<keyword evidence="1" id="KW-0812">Transmembrane</keyword>
<dbReference type="Proteomes" id="UP000199073">
    <property type="component" value="Unassembled WGS sequence"/>
</dbReference>
<evidence type="ECO:0000256" key="1">
    <source>
        <dbReference type="SAM" id="Phobius"/>
    </source>
</evidence>
<feature type="transmembrane region" description="Helical" evidence="1">
    <location>
        <begin position="55"/>
        <end position="72"/>
    </location>
</feature>
<sequence length="133" mass="15025">MKVDITGQPDPDIFRHRKKYILWFVFFLAWVVAALGIIVFAVYYDTSGYRNLDNFALGLLVGASIGTTWSGNRLQAYKKLFPPQLEQLVQMRSTHGVIDAYCQGVDTIGRPLIRAEYEACVKYAEHHPGAPFA</sequence>
<protein>
    <submittedName>
        <fullName evidence="2">Uncharacterized protein</fullName>
    </submittedName>
</protein>
<keyword evidence="1" id="KW-1133">Transmembrane helix</keyword>
<keyword evidence="1" id="KW-0472">Membrane</keyword>
<gene>
    <name evidence="2" type="ORF">SAMN05660330_02784</name>
</gene>
<dbReference type="AlphaFoldDB" id="A0A1H0SRF9"/>
<name>A0A1H0SRF9_9BACT</name>
<proteinExistence type="predicted"/>
<dbReference type="EMBL" id="FNJI01000020">
    <property type="protein sequence ID" value="SDP44225.1"/>
    <property type="molecule type" value="Genomic_DNA"/>
</dbReference>
<dbReference type="RefSeq" id="WP_092223842.1">
    <property type="nucleotide sequence ID" value="NZ_FNJI01000020.1"/>
</dbReference>
<organism evidence="2 3">
    <name type="scientific">Desulforhopalus singaporensis</name>
    <dbReference type="NCBI Taxonomy" id="91360"/>
    <lineage>
        <taxon>Bacteria</taxon>
        <taxon>Pseudomonadati</taxon>
        <taxon>Thermodesulfobacteriota</taxon>
        <taxon>Desulfobulbia</taxon>
        <taxon>Desulfobulbales</taxon>
        <taxon>Desulfocapsaceae</taxon>
        <taxon>Desulforhopalus</taxon>
    </lineage>
</organism>
<evidence type="ECO:0000313" key="3">
    <source>
        <dbReference type="Proteomes" id="UP000199073"/>
    </source>
</evidence>